<name>A0ABU8KAR2_9HYPH</name>
<feature type="domain" description="Endoribonuclease L-PSP/chorismate mutase-like" evidence="1">
    <location>
        <begin position="17"/>
        <end position="156"/>
    </location>
</feature>
<dbReference type="Pfam" id="PF14588">
    <property type="entry name" value="YjgF_endoribonc"/>
    <property type="match status" value="1"/>
</dbReference>
<accession>A0ABU8KAR2</accession>
<dbReference type="InterPro" id="IPR013813">
    <property type="entry name" value="Endoribo_LPSP/chorism_mut-like"/>
</dbReference>
<dbReference type="PANTHER" id="PTHR43760:SF1">
    <property type="entry name" value="ENDORIBONUCLEASE L-PSP_CHORISMATE MUTASE-LIKE DOMAIN-CONTAINING PROTEIN"/>
    <property type="match status" value="1"/>
</dbReference>
<evidence type="ECO:0000313" key="2">
    <source>
        <dbReference type="EMBL" id="MEI9402502.1"/>
    </source>
</evidence>
<proteinExistence type="predicted"/>
<dbReference type="PANTHER" id="PTHR43760">
    <property type="entry name" value="ENDORIBONUCLEASE-RELATED"/>
    <property type="match status" value="1"/>
</dbReference>
<dbReference type="Proteomes" id="UP001366503">
    <property type="component" value="Unassembled WGS sequence"/>
</dbReference>
<dbReference type="EMBL" id="JAPYKO010000005">
    <property type="protein sequence ID" value="MEI9402502.1"/>
    <property type="molecule type" value="Genomic_DNA"/>
</dbReference>
<protein>
    <submittedName>
        <fullName evidence="2">RidA family protein</fullName>
    </submittedName>
</protein>
<comment type="caution">
    <text evidence="2">The sequence shown here is derived from an EMBL/GenBank/DDBJ whole genome shotgun (WGS) entry which is preliminary data.</text>
</comment>
<dbReference type="InterPro" id="IPR035959">
    <property type="entry name" value="RutC-like_sf"/>
</dbReference>
<evidence type="ECO:0000313" key="3">
    <source>
        <dbReference type="Proteomes" id="UP001366503"/>
    </source>
</evidence>
<keyword evidence="3" id="KW-1185">Reference proteome</keyword>
<gene>
    <name evidence="2" type="ORF">O7A05_10070</name>
</gene>
<reference evidence="2 3" key="1">
    <citation type="submission" date="2022-12" db="EMBL/GenBank/DDBJ databases">
        <authorList>
            <person name="Muema E."/>
        </authorList>
    </citation>
    <scope>NUCLEOTIDE SEQUENCE [LARGE SCALE GENOMIC DNA]</scope>
    <source>
        <strain evidence="3">1330</strain>
    </source>
</reference>
<organism evidence="2 3">
    <name type="scientific">Mesorhizobium argentiipisi</name>
    <dbReference type="NCBI Taxonomy" id="3015175"/>
    <lineage>
        <taxon>Bacteria</taxon>
        <taxon>Pseudomonadati</taxon>
        <taxon>Pseudomonadota</taxon>
        <taxon>Alphaproteobacteria</taxon>
        <taxon>Hyphomicrobiales</taxon>
        <taxon>Phyllobacteriaceae</taxon>
        <taxon>Mesorhizobium</taxon>
    </lineage>
</organism>
<sequence>MLAIYSSRWIFAGLRDRGISLPSDIQSQGAYDLVVVNENIAYASGQLPRLNSSGEIVTGSLSTGSDLAEAQSAARLCLCRALLALHQELGDLSQVRRLVYMRGFIKSTPDFDRHGAVMDAASKLACDLFGEAGRHARSALGVSSLPGSGLVEIELTAALRRPF</sequence>
<dbReference type="SUPFAM" id="SSF55298">
    <property type="entry name" value="YjgF-like"/>
    <property type="match status" value="1"/>
</dbReference>
<dbReference type="RefSeq" id="WP_337092866.1">
    <property type="nucleotide sequence ID" value="NZ_JAPYKO010000005.1"/>
</dbReference>
<dbReference type="CDD" id="cd02199">
    <property type="entry name" value="YjgF_YER057c_UK114_like_1"/>
    <property type="match status" value="1"/>
</dbReference>
<evidence type="ECO:0000259" key="1">
    <source>
        <dbReference type="Pfam" id="PF14588"/>
    </source>
</evidence>
<dbReference type="Gene3D" id="3.30.1330.40">
    <property type="entry name" value="RutC-like"/>
    <property type="match status" value="1"/>
</dbReference>